<accession>A0ACC0F845</accession>
<keyword evidence="1" id="KW-0808">Transferase</keyword>
<sequence>MKHDIAVILRSGQDATARIRRITIVKVIENEWFKKGYKPPIFANEDVSLDDVDAIFNKSRLSLLYWTGLELKLQAEKTGRKGHLFVATEIYEMSPSLCMVELRKVGGDTLEFHKFYKNLATGLKDIVWKSGDETKEEANDG</sequence>
<comment type="caution">
    <text evidence="1">The sequence shown here is derived from an EMBL/GenBank/DDBJ whole genome shotgun (WGS) entry which is preliminary data.</text>
</comment>
<proteinExistence type="predicted"/>
<keyword evidence="2" id="KW-1185">Reference proteome</keyword>
<reference evidence="1 2" key="1">
    <citation type="journal article" date="2022" name="Plant J.">
        <title>Chromosome-level genome of Camellia lanceoleosa provides a valuable resource for understanding genome evolution and self-incompatibility.</title>
        <authorList>
            <person name="Gong W."/>
            <person name="Xiao S."/>
            <person name="Wang L."/>
            <person name="Liao Z."/>
            <person name="Chang Y."/>
            <person name="Mo W."/>
            <person name="Hu G."/>
            <person name="Li W."/>
            <person name="Zhao G."/>
            <person name="Zhu H."/>
            <person name="Hu X."/>
            <person name="Ji K."/>
            <person name="Xiang X."/>
            <person name="Song Q."/>
            <person name="Yuan D."/>
            <person name="Jin S."/>
            <person name="Zhang L."/>
        </authorList>
    </citation>
    <scope>NUCLEOTIDE SEQUENCE [LARGE SCALE GENOMIC DNA]</scope>
    <source>
        <strain evidence="1">SQ_2022a</strain>
    </source>
</reference>
<evidence type="ECO:0000313" key="1">
    <source>
        <dbReference type="EMBL" id="KAI7984517.1"/>
    </source>
</evidence>
<evidence type="ECO:0000313" key="2">
    <source>
        <dbReference type="Proteomes" id="UP001060215"/>
    </source>
</evidence>
<dbReference type="Proteomes" id="UP001060215">
    <property type="component" value="Chromosome 11"/>
</dbReference>
<organism evidence="1 2">
    <name type="scientific">Camellia lanceoleosa</name>
    <dbReference type="NCBI Taxonomy" id="1840588"/>
    <lineage>
        <taxon>Eukaryota</taxon>
        <taxon>Viridiplantae</taxon>
        <taxon>Streptophyta</taxon>
        <taxon>Embryophyta</taxon>
        <taxon>Tracheophyta</taxon>
        <taxon>Spermatophyta</taxon>
        <taxon>Magnoliopsida</taxon>
        <taxon>eudicotyledons</taxon>
        <taxon>Gunneridae</taxon>
        <taxon>Pentapetalae</taxon>
        <taxon>asterids</taxon>
        <taxon>Ericales</taxon>
        <taxon>Theaceae</taxon>
        <taxon>Camellia</taxon>
    </lineage>
</organism>
<protein>
    <submittedName>
        <fullName evidence="1">CBL-interacting serine/threonine-protein kinase 23</fullName>
    </submittedName>
</protein>
<gene>
    <name evidence="1" type="ORF">LOK49_LG15G00017</name>
</gene>
<keyword evidence="1" id="KW-0418">Kinase</keyword>
<name>A0ACC0F845_9ERIC</name>
<dbReference type="EMBL" id="CM045768">
    <property type="protein sequence ID" value="KAI7984517.1"/>
    <property type="molecule type" value="Genomic_DNA"/>
</dbReference>